<organism evidence="1 2">
    <name type="scientific">Meloidogyne enterolobii</name>
    <name type="common">Root-knot nematode worm</name>
    <name type="synonym">Meloidogyne mayaguensis</name>
    <dbReference type="NCBI Taxonomy" id="390850"/>
    <lineage>
        <taxon>Eukaryota</taxon>
        <taxon>Metazoa</taxon>
        <taxon>Ecdysozoa</taxon>
        <taxon>Nematoda</taxon>
        <taxon>Chromadorea</taxon>
        <taxon>Rhabditida</taxon>
        <taxon>Tylenchina</taxon>
        <taxon>Tylenchomorpha</taxon>
        <taxon>Tylenchoidea</taxon>
        <taxon>Meloidogynidae</taxon>
        <taxon>Meloidogyninae</taxon>
        <taxon>Meloidogyne</taxon>
    </lineage>
</organism>
<proteinExistence type="predicted"/>
<gene>
    <name evidence="1" type="ORF">MENTE1834_LOCUS14635</name>
</gene>
<protein>
    <submittedName>
        <fullName evidence="1">Uncharacterized protein</fullName>
    </submittedName>
</protein>
<dbReference type="Proteomes" id="UP001497535">
    <property type="component" value="Unassembled WGS sequence"/>
</dbReference>
<sequence>MGIHGLWPLLKVTSTPITLEELEGKRLAIDISLWIHQAQCFDIDKQSSKPHLTILINRIAKLLFYKIRPVFVFDGDNLPRFKKQILRDRMLKSHLQEFNINRGQKRIFERVANGQLNSDKAENVPIKNHKIGNRGNTTTPDYCNIPSTSNFNSLSNDSDSDISSDNFVNDSGIYSSKIDAQISRLEEHREQERNTLLKQSDIPDDAKQFSNFQLQRLLQRNQTNSDLKKLKEERVRNIVDISQNDYNGIKVIIADKFQQVHVLPPTDGFEDNILKSTFYENSDTGHKCGVTSQSASISSDNNSDDFIDVSDPESGP</sequence>
<name>A0ACB0YP34_MELEN</name>
<accession>A0ACB0YP34</accession>
<comment type="caution">
    <text evidence="1">The sequence shown here is derived from an EMBL/GenBank/DDBJ whole genome shotgun (WGS) entry which is preliminary data.</text>
</comment>
<evidence type="ECO:0000313" key="1">
    <source>
        <dbReference type="EMBL" id="CAK5055423.1"/>
    </source>
</evidence>
<dbReference type="EMBL" id="CAVMJV010000016">
    <property type="protein sequence ID" value="CAK5055423.1"/>
    <property type="molecule type" value="Genomic_DNA"/>
</dbReference>
<keyword evidence="2" id="KW-1185">Reference proteome</keyword>
<evidence type="ECO:0000313" key="2">
    <source>
        <dbReference type="Proteomes" id="UP001497535"/>
    </source>
</evidence>
<reference evidence="1" key="1">
    <citation type="submission" date="2023-11" db="EMBL/GenBank/DDBJ databases">
        <authorList>
            <person name="Poullet M."/>
        </authorList>
    </citation>
    <scope>NUCLEOTIDE SEQUENCE</scope>
    <source>
        <strain evidence="1">E1834</strain>
    </source>
</reference>